<dbReference type="Gene3D" id="3.40.50.410">
    <property type="entry name" value="von Willebrand factor, type A domain"/>
    <property type="match status" value="1"/>
</dbReference>
<reference evidence="2 3" key="1">
    <citation type="journal article" date="2019" name="Int. J. Syst. Evol. Microbiol.">
        <title>The Global Catalogue of Microorganisms (GCM) 10K type strain sequencing project: providing services to taxonomists for standard genome sequencing and annotation.</title>
        <authorList>
            <consortium name="The Broad Institute Genomics Platform"/>
            <consortium name="The Broad Institute Genome Sequencing Center for Infectious Disease"/>
            <person name="Wu L."/>
            <person name="Ma J."/>
        </authorList>
    </citation>
    <scope>NUCLEOTIDE SEQUENCE [LARGE SCALE GENOMIC DNA]</scope>
    <source>
        <strain evidence="2 3">CGMCC 1.10390</strain>
    </source>
</reference>
<dbReference type="Pfam" id="PF00092">
    <property type="entry name" value="VWA"/>
    <property type="match status" value="1"/>
</dbReference>
<feature type="domain" description="VWFA" evidence="1">
    <location>
        <begin position="202"/>
        <end position="411"/>
    </location>
</feature>
<protein>
    <submittedName>
        <fullName evidence="2">VWA domain-containing protein</fullName>
    </submittedName>
</protein>
<dbReference type="NCBIfam" id="TIGR04088">
    <property type="entry name" value="cognate_SipW"/>
    <property type="match status" value="1"/>
</dbReference>
<dbReference type="SUPFAM" id="SSF53300">
    <property type="entry name" value="vWA-like"/>
    <property type="match status" value="1"/>
</dbReference>
<dbReference type="CDD" id="cd00198">
    <property type="entry name" value="vWFA"/>
    <property type="match status" value="1"/>
</dbReference>
<dbReference type="InterPro" id="IPR006311">
    <property type="entry name" value="TAT_signal"/>
</dbReference>
<dbReference type="Proteomes" id="UP001597034">
    <property type="component" value="Unassembled WGS sequence"/>
</dbReference>
<dbReference type="PROSITE" id="PS51318">
    <property type="entry name" value="TAT"/>
    <property type="match status" value="1"/>
</dbReference>
<dbReference type="AlphaFoldDB" id="A0ABD6DG43"/>
<sequence>MTEKQTYDITRRTVLAGLGTVGVAAAGAGLGTTALFNDREGFVGNSLTAGRLDLQLDYKASYYGPSEEWEIIGQAPTEQQLIDQGLIDMAEGPMTWEERADLGFACDTEGFIDGEEIPVFELDDVKPGDCGEVTVSLHICDNPAYLWMRGSVYDDLDNGLTEPEAEVDDTPDVGELAENIDVTLWYDEDCSNTITEGAGTSDILVVQDISGSMEYDQYGGEISDGMGGTTTKLAVAKDAAGDFATIVFDETADTEIGVFTFGNEDYIGDDQAPGVVFGPSGVEADVQNAISSIQAVPEGVTGTALGLAVQEGDSYLSANARSGAQKIMILLTDGEQFESNVDELQAANDAKAGGTRIIVIDINDPGAGEPQLLKDMAGTAVNNPGDGDGTDYYNTSADDLAIVLPNIYQSIIESVVVGEVVFFEGTLAEFNDAASSGFKLEALPLLGQADEDDEYCFLPGTHCVAMKWCVPVEVGNEIQTDSVSFDLDFAAVQCRHNGENANPFDNGSSGSA</sequence>
<dbReference type="RefSeq" id="WP_256399228.1">
    <property type="nucleotide sequence ID" value="NZ_JANHJR010000001.1"/>
</dbReference>
<dbReference type="EMBL" id="JBHUDO010000002">
    <property type="protein sequence ID" value="MFD1645259.1"/>
    <property type="molecule type" value="Genomic_DNA"/>
</dbReference>
<dbReference type="PROSITE" id="PS50234">
    <property type="entry name" value="VWFA"/>
    <property type="match status" value="1"/>
</dbReference>
<dbReference type="SMART" id="SM00327">
    <property type="entry name" value="VWA"/>
    <property type="match status" value="1"/>
</dbReference>
<evidence type="ECO:0000259" key="1">
    <source>
        <dbReference type="PROSITE" id="PS50234"/>
    </source>
</evidence>
<comment type="caution">
    <text evidence="2">The sequence shown here is derived from an EMBL/GenBank/DDBJ whole genome shotgun (WGS) entry which is preliminary data.</text>
</comment>
<dbReference type="InterPro" id="IPR036465">
    <property type="entry name" value="vWFA_dom_sf"/>
</dbReference>
<keyword evidence="3" id="KW-1185">Reference proteome</keyword>
<gene>
    <name evidence="2" type="ORF">ACFSBL_06150</name>
</gene>
<dbReference type="InterPro" id="IPR023833">
    <property type="entry name" value="Signal_pept_SipW-depend-type"/>
</dbReference>
<evidence type="ECO:0000313" key="2">
    <source>
        <dbReference type="EMBL" id="MFD1645259.1"/>
    </source>
</evidence>
<name>A0ABD6DG43_9EURY</name>
<evidence type="ECO:0000313" key="3">
    <source>
        <dbReference type="Proteomes" id="UP001597034"/>
    </source>
</evidence>
<proteinExistence type="predicted"/>
<accession>A0ABD6DG43</accession>
<dbReference type="InterPro" id="IPR002035">
    <property type="entry name" value="VWF_A"/>
</dbReference>
<organism evidence="2 3">
    <name type="scientific">Haloarchaeobius litoreus</name>
    <dbReference type="NCBI Taxonomy" id="755306"/>
    <lineage>
        <taxon>Archaea</taxon>
        <taxon>Methanobacteriati</taxon>
        <taxon>Methanobacteriota</taxon>
        <taxon>Stenosarchaea group</taxon>
        <taxon>Halobacteria</taxon>
        <taxon>Halobacteriales</taxon>
        <taxon>Halorubellaceae</taxon>
        <taxon>Haloarchaeobius</taxon>
    </lineage>
</organism>